<evidence type="ECO:0000313" key="8">
    <source>
        <dbReference type="Proteomes" id="UP000242180"/>
    </source>
</evidence>
<keyword evidence="4" id="KW-0539">Nucleus</keyword>
<dbReference type="Pfam" id="PF04082">
    <property type="entry name" value="Fungal_trans"/>
    <property type="match status" value="1"/>
</dbReference>
<dbReference type="Proteomes" id="UP000242180">
    <property type="component" value="Unassembled WGS sequence"/>
</dbReference>
<organism evidence="7 8">
    <name type="scientific">Syncephalastrum racemosum</name>
    <name type="common">Filamentous fungus</name>
    <dbReference type="NCBI Taxonomy" id="13706"/>
    <lineage>
        <taxon>Eukaryota</taxon>
        <taxon>Fungi</taxon>
        <taxon>Fungi incertae sedis</taxon>
        <taxon>Mucoromycota</taxon>
        <taxon>Mucoromycotina</taxon>
        <taxon>Mucoromycetes</taxon>
        <taxon>Mucorales</taxon>
        <taxon>Syncephalastraceae</taxon>
        <taxon>Syncephalastrum</taxon>
    </lineage>
</organism>
<dbReference type="GO" id="GO:0005634">
    <property type="term" value="C:nucleus"/>
    <property type="evidence" value="ECO:0007669"/>
    <property type="project" value="UniProtKB-SubCell"/>
</dbReference>
<protein>
    <submittedName>
        <fullName evidence="7">Fungal-specific transcription factor domain-domain-containing protein</fullName>
    </submittedName>
</protein>
<proteinExistence type="predicted"/>
<dbReference type="CDD" id="cd12148">
    <property type="entry name" value="fungal_TF_MHR"/>
    <property type="match status" value="1"/>
</dbReference>
<dbReference type="PANTHER" id="PTHR46910:SF3">
    <property type="entry name" value="HALOTOLERANCE PROTEIN 9-RELATED"/>
    <property type="match status" value="1"/>
</dbReference>
<comment type="caution">
    <text evidence="7">The sequence shown here is derived from an EMBL/GenBank/DDBJ whole genome shotgun (WGS) entry which is preliminary data.</text>
</comment>
<feature type="region of interest" description="Disordered" evidence="5">
    <location>
        <begin position="381"/>
        <end position="435"/>
    </location>
</feature>
<accession>A0A1X2HFA3</accession>
<evidence type="ECO:0000256" key="5">
    <source>
        <dbReference type="SAM" id="MobiDB-lite"/>
    </source>
</evidence>
<evidence type="ECO:0000256" key="3">
    <source>
        <dbReference type="ARBA" id="ARBA00023125"/>
    </source>
</evidence>
<dbReference type="GO" id="GO:0003700">
    <property type="term" value="F:DNA-binding transcription factor activity"/>
    <property type="evidence" value="ECO:0007669"/>
    <property type="project" value="InterPro"/>
</dbReference>
<dbReference type="STRING" id="13706.A0A1X2HFA3"/>
<evidence type="ECO:0000313" key="7">
    <source>
        <dbReference type="EMBL" id="ORY97582.1"/>
    </source>
</evidence>
<dbReference type="PANTHER" id="PTHR46910">
    <property type="entry name" value="TRANSCRIPTION FACTOR PDR1"/>
    <property type="match status" value="1"/>
</dbReference>
<dbReference type="GO" id="GO:0006351">
    <property type="term" value="P:DNA-templated transcription"/>
    <property type="evidence" value="ECO:0007669"/>
    <property type="project" value="InterPro"/>
</dbReference>
<feature type="domain" description="Xylanolytic transcriptional activator regulatory" evidence="6">
    <location>
        <begin position="11"/>
        <end position="159"/>
    </location>
</feature>
<feature type="compositionally biased region" description="Basic and acidic residues" evidence="5">
    <location>
        <begin position="395"/>
        <end position="404"/>
    </location>
</feature>
<dbReference type="OrthoDB" id="2260578at2759"/>
<name>A0A1X2HFA3_SYNRA</name>
<evidence type="ECO:0000256" key="1">
    <source>
        <dbReference type="ARBA" id="ARBA00004123"/>
    </source>
</evidence>
<keyword evidence="8" id="KW-1185">Reference proteome</keyword>
<evidence type="ECO:0000259" key="6">
    <source>
        <dbReference type="Pfam" id="PF04082"/>
    </source>
</evidence>
<dbReference type="InParanoid" id="A0A1X2HFA3"/>
<dbReference type="GO" id="GO:0003677">
    <property type="term" value="F:DNA binding"/>
    <property type="evidence" value="ECO:0007669"/>
    <property type="project" value="UniProtKB-KW"/>
</dbReference>
<dbReference type="InterPro" id="IPR050987">
    <property type="entry name" value="AtrR-like"/>
</dbReference>
<dbReference type="AlphaFoldDB" id="A0A1X2HFA3"/>
<comment type="subcellular location">
    <subcellularLocation>
        <location evidence="1">Nucleus</location>
    </subcellularLocation>
</comment>
<dbReference type="EMBL" id="MCGN01000004">
    <property type="protein sequence ID" value="ORY97582.1"/>
    <property type="molecule type" value="Genomic_DNA"/>
</dbReference>
<keyword evidence="2" id="KW-0479">Metal-binding</keyword>
<evidence type="ECO:0000256" key="4">
    <source>
        <dbReference type="ARBA" id="ARBA00023242"/>
    </source>
</evidence>
<evidence type="ECO:0000256" key="2">
    <source>
        <dbReference type="ARBA" id="ARBA00022723"/>
    </source>
</evidence>
<keyword evidence="3" id="KW-0238">DNA-binding</keyword>
<dbReference type="InterPro" id="IPR007219">
    <property type="entry name" value="XnlR_reg_dom"/>
</dbReference>
<dbReference type="GO" id="GO:0008270">
    <property type="term" value="F:zinc ion binding"/>
    <property type="evidence" value="ECO:0007669"/>
    <property type="project" value="InterPro"/>
</dbReference>
<reference evidence="7 8" key="1">
    <citation type="submission" date="2016-07" db="EMBL/GenBank/DDBJ databases">
        <title>Pervasive Adenine N6-methylation of Active Genes in Fungi.</title>
        <authorList>
            <consortium name="DOE Joint Genome Institute"/>
            <person name="Mondo S.J."/>
            <person name="Dannebaum R.O."/>
            <person name="Kuo R.C."/>
            <person name="Labutti K."/>
            <person name="Haridas S."/>
            <person name="Kuo A."/>
            <person name="Salamov A."/>
            <person name="Ahrendt S.R."/>
            <person name="Lipzen A."/>
            <person name="Sullivan W."/>
            <person name="Andreopoulos W.B."/>
            <person name="Clum A."/>
            <person name="Lindquist E."/>
            <person name="Daum C."/>
            <person name="Ramamoorthy G.K."/>
            <person name="Gryganskyi A."/>
            <person name="Culley D."/>
            <person name="Magnuson J.K."/>
            <person name="James T.Y."/>
            <person name="O'Malley M.A."/>
            <person name="Stajich J.E."/>
            <person name="Spatafora J.W."/>
            <person name="Visel A."/>
            <person name="Grigoriev I.V."/>
        </authorList>
    </citation>
    <scope>NUCLEOTIDE SEQUENCE [LARGE SCALE GENOMIC DNA]</scope>
    <source>
        <strain evidence="7 8">NRRL 2496</strain>
    </source>
</reference>
<feature type="compositionally biased region" description="Low complexity" evidence="5">
    <location>
        <begin position="406"/>
        <end position="427"/>
    </location>
</feature>
<gene>
    <name evidence="7" type="ORF">BCR43DRAFT_490006</name>
</gene>
<sequence length="525" mass="58525">MALDTLLAWADSYFTHFNVLFPVLSRHHFMVQLVQSRHELDPALRYAVFGAGCHYLNPQNPTARDWLDQCQAILLDTHDHSFTLSTVQALVISSWQAHLQGNLEMSNRLRQQLAHAIQQLSLGREPNEDSIVEQEMHRRALWTAYTVEQWLSAATSTRSGLVEQQPTWTCGWPKLEDSQLYAVDRKCSAHHETLRAVLQPDEHPSVEAALQVTAFGEMIKLARIAHGSITMPSDTKALTEWLLQLPSYLQFGKTHEDGDDSPPSPVARVLHILYYTVQLLRDPTVVGPASTIIHIAEQMLQHHQQSHLANVVPIAITLSASTQLAQARYANHHATIHLARSLRVICSANCTALSRTELERALISYVLELGILVDSQQLAPMHARSSSSSPLPPHEQQREEEHQQQYRRQPTITAAASSSPSGTVAGTKRPCVTDDMDKTIKRPAFDFSRWLPPEQQQPPSLDLSSDAWLPIMLNDSPSASSTSSFFSPGLSTTADASPPSYFPSPPSKDLDCYYAFDASDFNSII</sequence>